<name>F4H4R3_CELFA</name>
<feature type="region of interest" description="Disordered" evidence="1">
    <location>
        <begin position="126"/>
        <end position="158"/>
    </location>
</feature>
<dbReference type="InterPro" id="IPR010499">
    <property type="entry name" value="AraC_E-bd"/>
</dbReference>
<dbReference type="InterPro" id="IPR029442">
    <property type="entry name" value="GyrI-like"/>
</dbReference>
<organism evidence="3 4">
    <name type="scientific">Cellulomonas fimi (strain ATCC 484 / DSM 20113 / JCM 1341 / CCUG 24087 / LMG 16345 / NBRC 15513 / NCIMB 8980 / NCTC 7547 / NRS-133)</name>
    <dbReference type="NCBI Taxonomy" id="590998"/>
    <lineage>
        <taxon>Bacteria</taxon>
        <taxon>Bacillati</taxon>
        <taxon>Actinomycetota</taxon>
        <taxon>Actinomycetes</taxon>
        <taxon>Micrococcales</taxon>
        <taxon>Cellulomonadaceae</taxon>
        <taxon>Cellulomonas</taxon>
    </lineage>
</organism>
<dbReference type="eggNOG" id="COG4978">
    <property type="taxonomic scope" value="Bacteria"/>
</dbReference>
<dbReference type="STRING" id="590998.Celf_0114"/>
<evidence type="ECO:0000313" key="3">
    <source>
        <dbReference type="EMBL" id="AEE44264.1"/>
    </source>
</evidence>
<dbReference type="Gene3D" id="3.20.80.10">
    <property type="entry name" value="Regulatory factor, effector binding domain"/>
    <property type="match status" value="1"/>
</dbReference>
<keyword evidence="4" id="KW-1185">Reference proteome</keyword>
<dbReference type="KEGG" id="cfi:Celf_0114"/>
<evidence type="ECO:0000313" key="4">
    <source>
        <dbReference type="Proteomes" id="UP000008460"/>
    </source>
</evidence>
<dbReference type="SUPFAM" id="SSF55136">
    <property type="entry name" value="Probable bacterial effector-binding domain"/>
    <property type="match status" value="1"/>
</dbReference>
<dbReference type="InterPro" id="IPR011256">
    <property type="entry name" value="Reg_factor_effector_dom_sf"/>
</dbReference>
<evidence type="ECO:0000256" key="1">
    <source>
        <dbReference type="SAM" id="MobiDB-lite"/>
    </source>
</evidence>
<accession>F4H4R3</accession>
<evidence type="ECO:0000259" key="2">
    <source>
        <dbReference type="SMART" id="SM00871"/>
    </source>
</evidence>
<dbReference type="Proteomes" id="UP000008460">
    <property type="component" value="Chromosome"/>
</dbReference>
<feature type="compositionally biased region" description="Acidic residues" evidence="1">
    <location>
        <begin position="140"/>
        <end position="151"/>
    </location>
</feature>
<reference evidence="3 4" key="1">
    <citation type="submission" date="2011-04" db="EMBL/GenBank/DDBJ databases">
        <title>Complete sequence of Cellulomonas fimi ATCC 484.</title>
        <authorList>
            <consortium name="US DOE Joint Genome Institute"/>
            <person name="Lucas S."/>
            <person name="Han J."/>
            <person name="Lapidus A."/>
            <person name="Cheng J.-F."/>
            <person name="Goodwin L."/>
            <person name="Pitluck S."/>
            <person name="Peters L."/>
            <person name="Chertkov O."/>
            <person name="Detter J.C."/>
            <person name="Han C."/>
            <person name="Tapia R."/>
            <person name="Land M."/>
            <person name="Hauser L."/>
            <person name="Kyrpides N."/>
            <person name="Ivanova N."/>
            <person name="Ovchinnikova G."/>
            <person name="Pagani I."/>
            <person name="Mead D."/>
            <person name="Brumm P."/>
            <person name="Woyke T."/>
        </authorList>
    </citation>
    <scope>NUCLEOTIDE SEQUENCE [LARGE SCALE GENOMIC DNA]</scope>
    <source>
        <strain evidence="4">ATCC 484 / DSM 20113 / JCM 1341 / NBRC 15513 / NCIMB 8980 / NCTC 7547</strain>
    </source>
</reference>
<dbReference type="HOGENOM" id="CLU_113664_2_0_11"/>
<feature type="domain" description="AraC effector-binding" evidence="2">
    <location>
        <begin position="13"/>
        <end position="165"/>
    </location>
</feature>
<feature type="compositionally biased region" description="Basic and acidic residues" evidence="1">
    <location>
        <begin position="126"/>
        <end position="139"/>
    </location>
</feature>
<dbReference type="Pfam" id="PF06445">
    <property type="entry name" value="GyrI-like"/>
    <property type="match status" value="1"/>
</dbReference>
<dbReference type="AlphaFoldDB" id="F4H4R3"/>
<protein>
    <submittedName>
        <fullName evidence="3">Transcriptional activator ligand binding domain protein</fullName>
    </submittedName>
</protein>
<dbReference type="SMART" id="SM00871">
    <property type="entry name" value="AraC_E_bind"/>
    <property type="match status" value="1"/>
</dbReference>
<dbReference type="EMBL" id="CP002666">
    <property type="protein sequence ID" value="AEE44264.1"/>
    <property type="molecule type" value="Genomic_DNA"/>
</dbReference>
<proteinExistence type="predicted"/>
<gene>
    <name evidence="3" type="ordered locus">Celf_0114</name>
</gene>
<sequence>MPAAGRVDQEVTMQIDVREQPTRTVAVVRREVRMDELSAFYDTAYGEVERAVAEAGGQVVGTAVGWYHGMPTDMVDVAAGFPVEGLDAGPLAGRVEVVEMPGGRALVALYVGPYDGLGAAWQEVEERRAQDGTDGRGDFWEEYVTDPDPDGDPAANETLLVLPLR</sequence>